<keyword evidence="2" id="KW-0560">Oxidoreductase</keyword>
<feature type="non-terminal residue" evidence="2">
    <location>
        <position position="98"/>
    </location>
</feature>
<dbReference type="InterPro" id="IPR011008">
    <property type="entry name" value="Dimeric_a/b-barrel"/>
</dbReference>
<dbReference type="EMBL" id="JARACI010000202">
    <property type="protein sequence ID" value="MDD9205031.1"/>
    <property type="molecule type" value="Genomic_DNA"/>
</dbReference>
<dbReference type="InterPro" id="IPR007138">
    <property type="entry name" value="ABM_dom"/>
</dbReference>
<evidence type="ECO:0000313" key="2">
    <source>
        <dbReference type="EMBL" id="MDD9205031.1"/>
    </source>
</evidence>
<accession>A0ABT5TVV8</accession>
<name>A0ABT5TVV8_9MICO</name>
<dbReference type="SUPFAM" id="SSF54909">
    <property type="entry name" value="Dimeric alpha+beta barrel"/>
    <property type="match status" value="1"/>
</dbReference>
<protein>
    <submittedName>
        <fullName evidence="2">Antibiotic biosynthesis monooxygenase</fullName>
    </submittedName>
</protein>
<dbReference type="Pfam" id="PF03992">
    <property type="entry name" value="ABM"/>
    <property type="match status" value="1"/>
</dbReference>
<keyword evidence="2" id="KW-0503">Monooxygenase</keyword>
<evidence type="ECO:0000259" key="1">
    <source>
        <dbReference type="PROSITE" id="PS51725"/>
    </source>
</evidence>
<dbReference type="Proteomes" id="UP001165561">
    <property type="component" value="Unassembled WGS sequence"/>
</dbReference>
<organism evidence="2 3">
    <name type="scientific">Georgenia halotolerans</name>
    <dbReference type="NCBI Taxonomy" id="3028317"/>
    <lineage>
        <taxon>Bacteria</taxon>
        <taxon>Bacillati</taxon>
        <taxon>Actinomycetota</taxon>
        <taxon>Actinomycetes</taxon>
        <taxon>Micrococcales</taxon>
        <taxon>Bogoriellaceae</taxon>
        <taxon>Georgenia</taxon>
    </lineage>
</organism>
<dbReference type="GO" id="GO:0004497">
    <property type="term" value="F:monooxygenase activity"/>
    <property type="evidence" value="ECO:0007669"/>
    <property type="project" value="UniProtKB-KW"/>
</dbReference>
<gene>
    <name evidence="2" type="ORF">PU560_00960</name>
</gene>
<dbReference type="PROSITE" id="PS51725">
    <property type="entry name" value="ABM"/>
    <property type="match status" value="1"/>
</dbReference>
<reference evidence="2" key="1">
    <citation type="submission" date="2023-02" db="EMBL/GenBank/DDBJ databases">
        <title>Georgenia sp.10Sc9-8, isolated from a soil sample collected from the Taklamakan desert.</title>
        <authorList>
            <person name="Liu S."/>
        </authorList>
    </citation>
    <scope>NUCLEOTIDE SEQUENCE</scope>
    <source>
        <strain evidence="2">10Sc9-8</strain>
    </source>
</reference>
<sequence length="98" mass="10737">MTYGLFGKLSALPGKRDELVGYLLQAARLLEQNSDCVHYIVSTSDEPEAVWVSEVWTDEAAHDASLEPADIRALIQEARPLIAGMSDRTELRVHGGKG</sequence>
<dbReference type="Gene3D" id="3.30.70.100">
    <property type="match status" value="1"/>
</dbReference>
<feature type="domain" description="ABM" evidence="1">
    <location>
        <begin position="3"/>
        <end position="91"/>
    </location>
</feature>
<proteinExistence type="predicted"/>
<evidence type="ECO:0000313" key="3">
    <source>
        <dbReference type="Proteomes" id="UP001165561"/>
    </source>
</evidence>
<comment type="caution">
    <text evidence="2">The sequence shown here is derived from an EMBL/GenBank/DDBJ whole genome shotgun (WGS) entry which is preliminary data.</text>
</comment>
<keyword evidence="3" id="KW-1185">Reference proteome</keyword>